<dbReference type="Proteomes" id="UP000077063">
    <property type="component" value="Unassembled WGS sequence"/>
</dbReference>
<sequence length="39" mass="4463">MTLSYSNFISAVNTPIDSRVRCLTTGREFIIKCLMVILR</sequence>
<reference evidence="1 2" key="1">
    <citation type="submission" date="2016-03" db="EMBL/GenBank/DDBJ databases">
        <authorList>
            <consortium name="Pathogen Informatics"/>
        </authorList>
    </citation>
    <scope>NUCLEOTIDE SEQUENCE [LARGE SCALE GENOMIC DNA]</scope>
    <source>
        <strain evidence="2">e2161</strain>
    </source>
</reference>
<accession>A0ABY0IZJ6</accession>
<proteinExistence type="predicted"/>
<comment type="caution">
    <text evidence="1">The sequence shown here is derived from an EMBL/GenBank/DDBJ whole genome shotgun (WGS) entry which is preliminary data.</text>
</comment>
<dbReference type="EMBL" id="FKDK01000005">
    <property type="protein sequence ID" value="SAA32133.1"/>
    <property type="molecule type" value="Genomic_DNA"/>
</dbReference>
<name>A0ABY0IZJ6_9ENTR</name>
<evidence type="ECO:0000313" key="2">
    <source>
        <dbReference type="Proteomes" id="UP000077063"/>
    </source>
</evidence>
<keyword evidence="2" id="KW-1185">Reference proteome</keyword>
<evidence type="ECO:0000313" key="1">
    <source>
        <dbReference type="EMBL" id="SAA32133.1"/>
    </source>
</evidence>
<organism evidence="1 2">
    <name type="scientific">Enterobacter roggenkampii</name>
    <dbReference type="NCBI Taxonomy" id="1812935"/>
    <lineage>
        <taxon>Bacteria</taxon>
        <taxon>Pseudomonadati</taxon>
        <taxon>Pseudomonadota</taxon>
        <taxon>Gammaproteobacteria</taxon>
        <taxon>Enterobacterales</taxon>
        <taxon>Enterobacteriaceae</taxon>
        <taxon>Enterobacter</taxon>
        <taxon>Enterobacter cloacae complex</taxon>
    </lineage>
</organism>
<gene>
    <name evidence="1" type="ORF">SAMEA2273443_01564</name>
</gene>
<protein>
    <submittedName>
        <fullName evidence="1">Uncharacterized protein</fullName>
    </submittedName>
</protein>